<dbReference type="PRINTS" id="PR00385">
    <property type="entry name" value="P450"/>
</dbReference>
<evidence type="ECO:0000256" key="6">
    <source>
        <dbReference type="ARBA" id="ARBA00023004"/>
    </source>
</evidence>
<dbReference type="STRING" id="1076935.U4L3G3"/>
<dbReference type="PROSITE" id="PS00086">
    <property type="entry name" value="CYTOCHROME_P450"/>
    <property type="match status" value="1"/>
</dbReference>
<dbReference type="Proteomes" id="UP000018144">
    <property type="component" value="Unassembled WGS sequence"/>
</dbReference>
<evidence type="ECO:0000256" key="2">
    <source>
        <dbReference type="ARBA" id="ARBA00010617"/>
    </source>
</evidence>
<evidence type="ECO:0000256" key="1">
    <source>
        <dbReference type="ARBA" id="ARBA00001971"/>
    </source>
</evidence>
<dbReference type="eggNOG" id="KOG0157">
    <property type="taxonomic scope" value="Eukaryota"/>
</dbReference>
<protein>
    <submittedName>
        <fullName evidence="10">Similar to Cytochrome P450 52A13 acc. no. Q9Y758</fullName>
    </submittedName>
</protein>
<evidence type="ECO:0000256" key="7">
    <source>
        <dbReference type="ARBA" id="ARBA00023033"/>
    </source>
</evidence>
<accession>U4L3G3</accession>
<proteinExistence type="inferred from homology"/>
<dbReference type="GO" id="GO:0020037">
    <property type="term" value="F:heme binding"/>
    <property type="evidence" value="ECO:0007669"/>
    <property type="project" value="InterPro"/>
</dbReference>
<dbReference type="EMBL" id="HF935209">
    <property type="protein sequence ID" value="CCX04595.1"/>
    <property type="molecule type" value="Genomic_DNA"/>
</dbReference>
<dbReference type="GO" id="GO:0004497">
    <property type="term" value="F:monooxygenase activity"/>
    <property type="evidence" value="ECO:0007669"/>
    <property type="project" value="UniProtKB-KW"/>
</dbReference>
<evidence type="ECO:0000313" key="11">
    <source>
        <dbReference type="Proteomes" id="UP000018144"/>
    </source>
</evidence>
<comment type="similarity">
    <text evidence="2 9">Belongs to the cytochrome P450 family.</text>
</comment>
<dbReference type="InterPro" id="IPR036396">
    <property type="entry name" value="Cyt_P450_sf"/>
</dbReference>
<dbReference type="InterPro" id="IPR017972">
    <property type="entry name" value="Cyt_P450_CS"/>
</dbReference>
<keyword evidence="5 9" id="KW-0560">Oxidoreductase</keyword>
<keyword evidence="6 8" id="KW-0408">Iron</keyword>
<organism evidence="10 11">
    <name type="scientific">Pyronema omphalodes (strain CBS 100304)</name>
    <name type="common">Pyronema confluens</name>
    <dbReference type="NCBI Taxonomy" id="1076935"/>
    <lineage>
        <taxon>Eukaryota</taxon>
        <taxon>Fungi</taxon>
        <taxon>Dikarya</taxon>
        <taxon>Ascomycota</taxon>
        <taxon>Pezizomycotina</taxon>
        <taxon>Pezizomycetes</taxon>
        <taxon>Pezizales</taxon>
        <taxon>Pyronemataceae</taxon>
        <taxon>Pyronema</taxon>
    </lineage>
</organism>
<gene>
    <name evidence="10" type="ORF">PCON_02777</name>
</gene>
<dbReference type="InterPro" id="IPR047146">
    <property type="entry name" value="Cyt_P450_E_CYP52_fungi"/>
</dbReference>
<keyword evidence="11" id="KW-1185">Reference proteome</keyword>
<dbReference type="OrthoDB" id="1470350at2759"/>
<dbReference type="InterPro" id="IPR002401">
    <property type="entry name" value="Cyt_P450_E_grp-I"/>
</dbReference>
<evidence type="ECO:0000256" key="8">
    <source>
        <dbReference type="PIRSR" id="PIRSR602401-1"/>
    </source>
</evidence>
<dbReference type="GO" id="GO:0005506">
    <property type="term" value="F:iron ion binding"/>
    <property type="evidence" value="ECO:0007669"/>
    <property type="project" value="InterPro"/>
</dbReference>
<dbReference type="Gene3D" id="1.10.630.10">
    <property type="entry name" value="Cytochrome P450"/>
    <property type="match status" value="1"/>
</dbReference>
<evidence type="ECO:0000256" key="9">
    <source>
        <dbReference type="RuleBase" id="RU000461"/>
    </source>
</evidence>
<keyword evidence="3 8" id="KW-0349">Heme</keyword>
<reference evidence="10 11" key="1">
    <citation type="journal article" date="2013" name="PLoS Genet.">
        <title>The genome and development-dependent transcriptomes of Pyronema confluens: a window into fungal evolution.</title>
        <authorList>
            <person name="Traeger S."/>
            <person name="Altegoer F."/>
            <person name="Freitag M."/>
            <person name="Gabaldon T."/>
            <person name="Kempken F."/>
            <person name="Kumar A."/>
            <person name="Marcet-Houben M."/>
            <person name="Poggeler S."/>
            <person name="Stajich J.E."/>
            <person name="Nowrousian M."/>
        </authorList>
    </citation>
    <scope>NUCLEOTIDE SEQUENCE [LARGE SCALE GENOMIC DNA]</scope>
    <source>
        <strain evidence="11">CBS 100304</strain>
        <tissue evidence="10">Vegetative mycelium</tissue>
    </source>
</reference>
<dbReference type="PANTHER" id="PTHR24287:SF1">
    <property type="entry name" value="P450, PUTATIVE (EUROFUNG)-RELATED"/>
    <property type="match status" value="1"/>
</dbReference>
<evidence type="ECO:0000256" key="4">
    <source>
        <dbReference type="ARBA" id="ARBA00022723"/>
    </source>
</evidence>
<dbReference type="Pfam" id="PF00067">
    <property type="entry name" value="p450"/>
    <property type="match status" value="1"/>
</dbReference>
<comment type="cofactor">
    <cofactor evidence="1 8">
        <name>heme</name>
        <dbReference type="ChEBI" id="CHEBI:30413"/>
    </cofactor>
</comment>
<dbReference type="SUPFAM" id="SSF48264">
    <property type="entry name" value="Cytochrome P450"/>
    <property type="match status" value="1"/>
</dbReference>
<feature type="binding site" description="axial binding residue" evidence="8">
    <location>
        <position position="372"/>
    </location>
    <ligand>
        <name>heme</name>
        <dbReference type="ChEBI" id="CHEBI:30413"/>
    </ligand>
    <ligandPart>
        <name>Fe</name>
        <dbReference type="ChEBI" id="CHEBI:18248"/>
    </ligandPart>
</feature>
<dbReference type="PANTHER" id="PTHR24287">
    <property type="entry name" value="P450, PUTATIVE (EUROFUNG)-RELATED"/>
    <property type="match status" value="1"/>
</dbReference>
<name>U4L3G3_PYROM</name>
<keyword evidence="4 8" id="KW-0479">Metal-binding</keyword>
<dbReference type="GO" id="GO:0016705">
    <property type="term" value="F:oxidoreductase activity, acting on paired donors, with incorporation or reduction of molecular oxygen"/>
    <property type="evidence" value="ECO:0007669"/>
    <property type="project" value="InterPro"/>
</dbReference>
<dbReference type="InterPro" id="IPR001128">
    <property type="entry name" value="Cyt_P450"/>
</dbReference>
<evidence type="ECO:0000256" key="3">
    <source>
        <dbReference type="ARBA" id="ARBA00022617"/>
    </source>
</evidence>
<keyword evidence="7 9" id="KW-0503">Monooxygenase</keyword>
<evidence type="ECO:0000313" key="10">
    <source>
        <dbReference type="EMBL" id="CCX04595.1"/>
    </source>
</evidence>
<evidence type="ECO:0000256" key="5">
    <source>
        <dbReference type="ARBA" id="ARBA00023002"/>
    </source>
</evidence>
<sequence>MNKCIRTKRLPFYPSTLYNRYNRYTLPLDPAQSAFITADPANIRRLMTDTKMIGVSPGRKRFRYLLGTGFFVLDGKGWSGPRSQISHLFSHPNLLDFTALEERIQRILFPVLIPGHTVNLTPAVEKVSLDESLNFLLGCDTTAPDTEEFVKAYEDGLWYINLSRVVKIINWVRPAGYRKAARIVRNWTDQRIDEASYREGTFLKAIEYCLPEEKRGHVLNSLFAGKDTTAAVVIWAIWNLVRRVDIMHKLREEVAATVGQDIPTFEKLQEMKLLRSVMNETMRLTPPVPMTNRESHVPVVLPVGGGNGSLPLLVPEGKTVMLDIFSMQRRRDIWGDDAEEWRPERWIENEALESQSVAACTFIPFGVGPRNCLGAGMAWNTAGYTIVRMLQEFKEIRKKEGESDEATFTSAPQPMPGNGVWITLGSRTDETYFDRRLC</sequence>
<dbReference type="PRINTS" id="PR00463">
    <property type="entry name" value="EP450I"/>
</dbReference>
<dbReference type="AlphaFoldDB" id="U4L3G3"/>